<evidence type="ECO:0000313" key="2">
    <source>
        <dbReference type="Proteomes" id="UP000315753"/>
    </source>
</evidence>
<dbReference type="EMBL" id="VIGD01000013">
    <property type="protein sequence ID" value="TQE90277.1"/>
    <property type="molecule type" value="Genomic_DNA"/>
</dbReference>
<protein>
    <submittedName>
        <fullName evidence="1">Uncharacterized protein</fullName>
    </submittedName>
</protein>
<accession>A0A540V0P6</accession>
<dbReference type="AlphaFoldDB" id="A0A540V0P6"/>
<comment type="caution">
    <text evidence="1">The sequence shown here is derived from an EMBL/GenBank/DDBJ whole genome shotgun (WGS) entry which is preliminary data.</text>
</comment>
<name>A0A540V0P6_9BACL</name>
<dbReference type="RefSeq" id="WP_141602733.1">
    <property type="nucleotide sequence ID" value="NZ_VIGD01000013.1"/>
</dbReference>
<sequence>MKKSNELLHLPDLKFSQYCEEHFSVNKGIYNTIDQWFYRKGITDILERREKIILFIIDNCSNKGKVKFGPGGLKKALEDFWNEQCLVSNNSYFALKHS</sequence>
<dbReference type="OrthoDB" id="2889790at2"/>
<proteinExistence type="predicted"/>
<organism evidence="1 2">
    <name type="scientific">Ureibacillus terrenus</name>
    <dbReference type="NCBI Taxonomy" id="118246"/>
    <lineage>
        <taxon>Bacteria</taxon>
        <taxon>Bacillati</taxon>
        <taxon>Bacillota</taxon>
        <taxon>Bacilli</taxon>
        <taxon>Bacillales</taxon>
        <taxon>Caryophanaceae</taxon>
        <taxon>Ureibacillus</taxon>
    </lineage>
</organism>
<reference evidence="1 2" key="1">
    <citation type="submission" date="2019-06" db="EMBL/GenBank/DDBJ databases">
        <title>Genome sequence of Ureibacillus terrenus.</title>
        <authorList>
            <person name="Maclea K.S."/>
            <person name="Simoes M."/>
        </authorList>
    </citation>
    <scope>NUCLEOTIDE SEQUENCE [LARGE SCALE GENOMIC DNA]</scope>
    <source>
        <strain evidence="1 2">ATCC BAA-384</strain>
    </source>
</reference>
<dbReference type="Proteomes" id="UP000315753">
    <property type="component" value="Unassembled WGS sequence"/>
</dbReference>
<keyword evidence="2" id="KW-1185">Reference proteome</keyword>
<evidence type="ECO:0000313" key="1">
    <source>
        <dbReference type="EMBL" id="TQE90277.1"/>
    </source>
</evidence>
<gene>
    <name evidence="1" type="ORF">FKZ59_10625</name>
</gene>